<dbReference type="Proteomes" id="UP001492380">
    <property type="component" value="Unassembled WGS sequence"/>
</dbReference>
<feature type="region of interest" description="Disordered" evidence="1">
    <location>
        <begin position="289"/>
        <end position="309"/>
    </location>
</feature>
<evidence type="ECO:0000256" key="1">
    <source>
        <dbReference type="SAM" id="MobiDB-lite"/>
    </source>
</evidence>
<feature type="compositionally biased region" description="Low complexity" evidence="1">
    <location>
        <begin position="160"/>
        <end position="179"/>
    </location>
</feature>
<evidence type="ECO:0000313" key="3">
    <source>
        <dbReference type="Proteomes" id="UP001492380"/>
    </source>
</evidence>
<keyword evidence="3" id="KW-1185">Reference proteome</keyword>
<organism evidence="2 3">
    <name type="scientific">Phyllosticta capitalensis</name>
    <dbReference type="NCBI Taxonomy" id="121624"/>
    <lineage>
        <taxon>Eukaryota</taxon>
        <taxon>Fungi</taxon>
        <taxon>Dikarya</taxon>
        <taxon>Ascomycota</taxon>
        <taxon>Pezizomycotina</taxon>
        <taxon>Dothideomycetes</taxon>
        <taxon>Dothideomycetes incertae sedis</taxon>
        <taxon>Botryosphaeriales</taxon>
        <taxon>Phyllostictaceae</taxon>
        <taxon>Phyllosticta</taxon>
    </lineage>
</organism>
<protein>
    <submittedName>
        <fullName evidence="2">Uncharacterized protein</fullName>
    </submittedName>
</protein>
<gene>
    <name evidence="2" type="ORF">HDK90DRAFT_551392</name>
</gene>
<feature type="region of interest" description="Disordered" evidence="1">
    <location>
        <begin position="217"/>
        <end position="258"/>
    </location>
</feature>
<comment type="caution">
    <text evidence="2">The sequence shown here is derived from an EMBL/GenBank/DDBJ whole genome shotgun (WGS) entry which is preliminary data.</text>
</comment>
<evidence type="ECO:0000313" key="2">
    <source>
        <dbReference type="EMBL" id="KAK8235143.1"/>
    </source>
</evidence>
<feature type="region of interest" description="Disordered" evidence="1">
    <location>
        <begin position="42"/>
        <end position="79"/>
    </location>
</feature>
<dbReference type="EMBL" id="JBBWRZ010000005">
    <property type="protein sequence ID" value="KAK8235143.1"/>
    <property type="molecule type" value="Genomic_DNA"/>
</dbReference>
<name>A0ABR1YNV6_9PEZI</name>
<reference evidence="2 3" key="1">
    <citation type="submission" date="2024-04" db="EMBL/GenBank/DDBJ databases">
        <title>Phyllosticta paracitricarpa is synonymous to the EU quarantine fungus P. citricarpa based on phylogenomic analyses.</title>
        <authorList>
            <consortium name="Lawrence Berkeley National Laboratory"/>
            <person name="Van Ingen-Buijs V.A."/>
            <person name="Van Westerhoven A.C."/>
            <person name="Haridas S."/>
            <person name="Skiadas P."/>
            <person name="Martin F."/>
            <person name="Groenewald J.Z."/>
            <person name="Crous P.W."/>
            <person name="Seidl M.F."/>
        </authorList>
    </citation>
    <scope>NUCLEOTIDE SEQUENCE [LARGE SCALE GENOMIC DNA]</scope>
    <source>
        <strain evidence="2 3">CBS 123374</strain>
    </source>
</reference>
<proteinExistence type="predicted"/>
<feature type="region of interest" description="Disordered" evidence="1">
    <location>
        <begin position="154"/>
        <end position="179"/>
    </location>
</feature>
<feature type="compositionally biased region" description="Low complexity" evidence="1">
    <location>
        <begin position="224"/>
        <end position="255"/>
    </location>
</feature>
<accession>A0ABR1YNV6</accession>
<sequence>MNSRILRTRKHKEKLAAHKRAEIAKGSASGAPVLPFWAAGKNINSTPAHLSPDGRQRTPRQPQSGHPTAMMLKDGSKRIPARYRLKIRKSIEAFEQQNREQSQSPPTPIQAQLADISLEDDHSQLADTSPGNQIKKTPARYRLKIRKSSVEAFEQQYREQSLSTPTTPTQQSPTTPTQASLTETLLDDEHSQCADASSTGNRTKKVLEIQTSIAAFEQQDCEESPTTPTQQSLRTPTQQSPSTPTQQSPSTPTPSKAQLANTSLDTYEQANLQLSPLTRYAHPLLQPQLPDTLTADDMSRPPTPSLSLTGSNVDRMLEFSFIKELVLSTTPSLPPSLLLPALFTTLSLPPLTPHAYLDTGSIVFSHFVDHRLVYKVHHNNSATRTTRYEAVLMGRYRNHAHTIDCFTVLERSSATAHLDRHHALEELLEILENKLLALPGF</sequence>